<organism evidence="2">
    <name type="scientific">Arion vulgaris</name>
    <dbReference type="NCBI Taxonomy" id="1028688"/>
    <lineage>
        <taxon>Eukaryota</taxon>
        <taxon>Metazoa</taxon>
        <taxon>Spiralia</taxon>
        <taxon>Lophotrochozoa</taxon>
        <taxon>Mollusca</taxon>
        <taxon>Gastropoda</taxon>
        <taxon>Heterobranchia</taxon>
        <taxon>Euthyneura</taxon>
        <taxon>Panpulmonata</taxon>
        <taxon>Eupulmonata</taxon>
        <taxon>Stylommatophora</taxon>
        <taxon>Helicina</taxon>
        <taxon>Arionoidea</taxon>
        <taxon>Arionidae</taxon>
        <taxon>Arion</taxon>
    </lineage>
</organism>
<accession>A0A0B6XTT7</accession>
<dbReference type="EMBL" id="HACG01000434">
    <property type="protein sequence ID" value="CEK47299.1"/>
    <property type="molecule type" value="Transcribed_RNA"/>
</dbReference>
<dbReference type="AlphaFoldDB" id="A0A0B6XTT7"/>
<name>A0A0B6XTT7_9EUPU</name>
<reference evidence="2" key="1">
    <citation type="submission" date="2014-12" db="EMBL/GenBank/DDBJ databases">
        <title>Insight into the proteome of Arion vulgaris.</title>
        <authorList>
            <person name="Aradska J."/>
            <person name="Bulat T."/>
            <person name="Smidak R."/>
            <person name="Sarate P."/>
            <person name="Gangsoo J."/>
            <person name="Sialana F."/>
            <person name="Bilban M."/>
            <person name="Lubec G."/>
        </authorList>
    </citation>
    <scope>NUCLEOTIDE SEQUENCE</scope>
    <source>
        <tissue evidence="2">Skin</tissue>
    </source>
</reference>
<sequence>RIPVTIYELTKLLPVLIAMGINVCPSIKHYWSTADIFYTAFYHTMFARNRFQSMFHTMLHCSETDSENKAKVEPFMNLLLSNF</sequence>
<feature type="non-terminal residue" evidence="2">
    <location>
        <position position="83"/>
    </location>
</feature>
<dbReference type="Pfam" id="PF13843">
    <property type="entry name" value="DDE_Tnp_1_7"/>
    <property type="match status" value="1"/>
</dbReference>
<proteinExistence type="predicted"/>
<gene>
    <name evidence="2" type="primary">ORF1055</name>
</gene>
<evidence type="ECO:0000259" key="1">
    <source>
        <dbReference type="Pfam" id="PF13843"/>
    </source>
</evidence>
<feature type="domain" description="PiggyBac transposable element-derived protein" evidence="1">
    <location>
        <begin position="3"/>
        <end position="79"/>
    </location>
</feature>
<evidence type="ECO:0000313" key="2">
    <source>
        <dbReference type="EMBL" id="CEK47299.1"/>
    </source>
</evidence>
<protein>
    <recommendedName>
        <fullName evidence="1">PiggyBac transposable element-derived protein domain-containing protein</fullName>
    </recommendedName>
</protein>
<dbReference type="InterPro" id="IPR029526">
    <property type="entry name" value="PGBD"/>
</dbReference>
<feature type="non-terminal residue" evidence="2">
    <location>
        <position position="1"/>
    </location>
</feature>